<reference evidence="2 3" key="1">
    <citation type="submission" date="2024-01" db="EMBL/GenBank/DDBJ databases">
        <title>Novel species of the genus Luteimonas isolated from rivers.</title>
        <authorList>
            <person name="Lu H."/>
        </authorList>
    </citation>
    <scope>NUCLEOTIDE SEQUENCE [LARGE SCALE GENOMIC DNA]</scope>
    <source>
        <strain evidence="2 3">FXH3W</strain>
    </source>
</reference>
<accession>A0ABU7V1J1</accession>
<protein>
    <submittedName>
        <fullName evidence="2">Uncharacterized protein</fullName>
    </submittedName>
</protein>
<evidence type="ECO:0000256" key="1">
    <source>
        <dbReference type="SAM" id="Phobius"/>
    </source>
</evidence>
<dbReference type="EMBL" id="JAZHBO010000002">
    <property type="protein sequence ID" value="MEF2156093.1"/>
    <property type="molecule type" value="Genomic_DNA"/>
</dbReference>
<comment type="caution">
    <text evidence="2">The sequence shown here is derived from an EMBL/GenBank/DDBJ whole genome shotgun (WGS) entry which is preliminary data.</text>
</comment>
<proteinExistence type="predicted"/>
<sequence length="56" mass="6319">MRLSAPSFPMWFLSVLFGGAGLAARFGYFPQARPFEFWLVAIAFLFLLIGTVFNDL</sequence>
<keyword evidence="1" id="KW-1133">Transmembrane helix</keyword>
<keyword evidence="1" id="KW-0472">Membrane</keyword>
<dbReference type="Proteomes" id="UP001356170">
    <property type="component" value="Unassembled WGS sequence"/>
</dbReference>
<dbReference type="RefSeq" id="WP_331688713.1">
    <property type="nucleotide sequence ID" value="NZ_JAZHBN010000001.1"/>
</dbReference>
<evidence type="ECO:0000313" key="3">
    <source>
        <dbReference type="Proteomes" id="UP001356170"/>
    </source>
</evidence>
<name>A0ABU7V1J1_9GAMM</name>
<keyword evidence="3" id="KW-1185">Reference proteome</keyword>
<keyword evidence="1" id="KW-0812">Transmembrane</keyword>
<feature type="transmembrane region" description="Helical" evidence="1">
    <location>
        <begin position="37"/>
        <end position="54"/>
    </location>
</feature>
<organism evidence="2 3">
    <name type="scientific">Aquilutibacter rugosus</name>
    <dbReference type="NCBI Taxonomy" id="3115820"/>
    <lineage>
        <taxon>Bacteria</taxon>
        <taxon>Pseudomonadati</taxon>
        <taxon>Pseudomonadota</taxon>
        <taxon>Gammaproteobacteria</taxon>
        <taxon>Lysobacterales</taxon>
        <taxon>Lysobacteraceae</taxon>
        <taxon>Aquilutibacter</taxon>
    </lineage>
</organism>
<gene>
    <name evidence="2" type="ORF">V3390_07605</name>
</gene>
<evidence type="ECO:0000313" key="2">
    <source>
        <dbReference type="EMBL" id="MEF2156093.1"/>
    </source>
</evidence>